<proteinExistence type="predicted"/>
<dbReference type="RefSeq" id="WP_010786668.1">
    <property type="nucleotide sequence ID" value="NZ_CP009158.1"/>
</dbReference>
<reference evidence="1 2" key="1">
    <citation type="submission" date="2019-06" db="EMBL/GenBank/DDBJ databases">
        <title>Complete genome sequence of Haemophilus parasuis HPS412.</title>
        <authorList>
            <person name="Yang S."/>
            <person name="Huang C."/>
        </authorList>
    </citation>
    <scope>NUCLEOTIDE SEQUENCE [LARGE SCALE GENOMIC DNA]</scope>
    <source>
        <strain evidence="1 2">HPS412</strain>
    </source>
</reference>
<evidence type="ECO:0000313" key="2">
    <source>
        <dbReference type="Proteomes" id="UP000509790"/>
    </source>
</evidence>
<protein>
    <submittedName>
        <fullName evidence="1">DUF3791 domain-containing protein</fullName>
    </submittedName>
</protein>
<sequence>MKAHPVLLQRKYTRIISLFAQEKNISLGEALDKFMYSNTYLLMRKGIGDFHCLSDGYLVDELLIEYEQDKIISSHQ</sequence>
<gene>
    <name evidence="1" type="ORF">FLK62_06065</name>
</gene>
<dbReference type="AlphaFoldDB" id="A0A6I5WMV1"/>
<name>A0A6I5WMV1_GLAPU</name>
<dbReference type="EMBL" id="CP041334">
    <property type="protein sequence ID" value="QKY72851.1"/>
    <property type="molecule type" value="Genomic_DNA"/>
</dbReference>
<accession>A0A6I5WMV1</accession>
<dbReference type="Proteomes" id="UP000509790">
    <property type="component" value="Chromosome"/>
</dbReference>
<dbReference type="KEGG" id="hpas:JL26_02495"/>
<evidence type="ECO:0000313" key="1">
    <source>
        <dbReference type="EMBL" id="QKY72851.1"/>
    </source>
</evidence>
<organism evidence="1 2">
    <name type="scientific">Glaesserella parasuis</name>
    <name type="common">Haemophilus parasuis</name>
    <dbReference type="NCBI Taxonomy" id="738"/>
    <lineage>
        <taxon>Bacteria</taxon>
        <taxon>Pseudomonadati</taxon>
        <taxon>Pseudomonadota</taxon>
        <taxon>Gammaproteobacteria</taxon>
        <taxon>Pasteurellales</taxon>
        <taxon>Pasteurellaceae</taxon>
        <taxon>Glaesserella</taxon>
    </lineage>
</organism>